<proteinExistence type="predicted"/>
<reference evidence="1 2" key="1">
    <citation type="journal article" date="2014" name="Genome Biol. Evol.">
        <title>The genome of the myxosporean Thelohanellus kitauei shows adaptations to nutrient acquisition within its fish host.</title>
        <authorList>
            <person name="Yang Y."/>
            <person name="Xiong J."/>
            <person name="Zhou Z."/>
            <person name="Huo F."/>
            <person name="Miao W."/>
            <person name="Ran C."/>
            <person name="Liu Y."/>
            <person name="Zhang J."/>
            <person name="Feng J."/>
            <person name="Wang M."/>
            <person name="Wang M."/>
            <person name="Wang L."/>
            <person name="Yao B."/>
        </authorList>
    </citation>
    <scope>NUCLEOTIDE SEQUENCE [LARGE SCALE GENOMIC DNA]</scope>
    <source>
        <strain evidence="1">Wuqing</strain>
    </source>
</reference>
<evidence type="ECO:0000313" key="1">
    <source>
        <dbReference type="EMBL" id="KII62893.1"/>
    </source>
</evidence>
<evidence type="ECO:0000313" key="2">
    <source>
        <dbReference type="Proteomes" id="UP000031668"/>
    </source>
</evidence>
<organism evidence="1 2">
    <name type="scientific">Thelohanellus kitauei</name>
    <name type="common">Myxosporean</name>
    <dbReference type="NCBI Taxonomy" id="669202"/>
    <lineage>
        <taxon>Eukaryota</taxon>
        <taxon>Metazoa</taxon>
        <taxon>Cnidaria</taxon>
        <taxon>Myxozoa</taxon>
        <taxon>Myxosporea</taxon>
        <taxon>Bivalvulida</taxon>
        <taxon>Platysporina</taxon>
        <taxon>Myxobolidae</taxon>
        <taxon>Thelohanellus</taxon>
    </lineage>
</organism>
<sequence>MEVKNVFAVPDFKLKISRLLHDETDGTVVFKMERISKVHESEYFTQTFQCNKCSSNLNITSRRSRVGQRSTQRQPSEKRIYDYIVSCNVTAQIYQTDDCRKTGSPMISEILKYRPCGNFDNLVINEKHTYR</sequence>
<protein>
    <submittedName>
        <fullName evidence="1">Uncharacterized protein</fullName>
    </submittedName>
</protein>
<name>A0A0C2IC36_THEKT</name>
<dbReference type="AlphaFoldDB" id="A0A0C2IC36"/>
<dbReference type="EMBL" id="JWZT01004852">
    <property type="protein sequence ID" value="KII62893.1"/>
    <property type="molecule type" value="Genomic_DNA"/>
</dbReference>
<comment type="caution">
    <text evidence="1">The sequence shown here is derived from an EMBL/GenBank/DDBJ whole genome shotgun (WGS) entry which is preliminary data.</text>
</comment>
<keyword evidence="2" id="KW-1185">Reference proteome</keyword>
<accession>A0A0C2IC36</accession>
<gene>
    <name evidence="1" type="ORF">RF11_15078</name>
</gene>
<dbReference type="Proteomes" id="UP000031668">
    <property type="component" value="Unassembled WGS sequence"/>
</dbReference>